<protein>
    <submittedName>
        <fullName evidence="2">Uncharacterized protein</fullName>
    </submittedName>
</protein>
<feature type="compositionally biased region" description="Polar residues" evidence="1">
    <location>
        <begin position="455"/>
        <end position="468"/>
    </location>
</feature>
<evidence type="ECO:0000313" key="3">
    <source>
        <dbReference type="Proteomes" id="UP000265515"/>
    </source>
</evidence>
<feature type="region of interest" description="Disordered" evidence="1">
    <location>
        <begin position="1"/>
        <end position="24"/>
    </location>
</feature>
<dbReference type="Proteomes" id="UP000265515">
    <property type="component" value="Unassembled WGS sequence"/>
</dbReference>
<sequence length="675" mass="74195">MEEPEDTREVRQSARSPPVGPSEQLNYWDDEERIRTLLGLCFDDEVYPTDLGPGEMTVQGREVKFKLNTTLDEIKVKWLKELTVSVIFKKNARFLPKRVKDDVIQAFEDGWVLGNDNFPTETRRGRIKIEGPNALSYVAKSREVAAYMIHEGGVKIPVGATRYKVQFKPWMTKAEFKELRRQEDDRTFWVIAIQVPLDNMPFIFSQIQRAIGRSILAHPPDVDPSRPSLVNVRFDIDPEARGNMKDKLWINTSNEDELEVKLACATTPKYQLCKQFFHVAEECRRNGGGQTPGAGVSFSVPHQQPAQSGTGQRRSRRPSYQGTLEPQPSQGPSMGGGGPAGFSNATLNPIFSPRGQAQPDGYLNMSSSMANLFQAATNLYGIPQQGGFPPFGGNWLNQNHPLVMGGGFPPPPGGDLGGVGAYGASTFRSYQPGAYAGGPQPAPGPGGRVGRPEETSGQSHNTPVSTPTRRADEERRGTNGGEDGAESQGASTSRTEDESRQRTRPSGKQRKLSMSSVTELRVEQSGGSSTHSSDCSATPGMKTTRDRRLTSVARGQSSGMEQVLLSLVCTYARNAYWAIAWQTQTTPFTLLSQPVVDAPSVQAIGQALKMLYLEYFPVRVIPDCPMARIITDTGGHKLKLFVPIVDSRFTPDRLLHLERAGLRLIPLASFAEGRK</sequence>
<dbReference type="Gramene" id="GBG79511">
    <property type="protein sequence ID" value="GBG79511"/>
    <property type="gene ID" value="CBR_g29658"/>
</dbReference>
<organism evidence="2 3">
    <name type="scientific">Chara braunii</name>
    <name type="common">Braun's stonewort</name>
    <dbReference type="NCBI Taxonomy" id="69332"/>
    <lineage>
        <taxon>Eukaryota</taxon>
        <taxon>Viridiplantae</taxon>
        <taxon>Streptophyta</taxon>
        <taxon>Charophyceae</taxon>
        <taxon>Charales</taxon>
        <taxon>Characeae</taxon>
        <taxon>Chara</taxon>
    </lineage>
</organism>
<feature type="region of interest" description="Disordered" evidence="1">
    <location>
        <begin position="288"/>
        <end position="359"/>
    </location>
</feature>
<comment type="caution">
    <text evidence="2">The sequence shown here is derived from an EMBL/GenBank/DDBJ whole genome shotgun (WGS) entry which is preliminary data.</text>
</comment>
<accession>A0A388LB21</accession>
<reference evidence="2 3" key="1">
    <citation type="journal article" date="2018" name="Cell">
        <title>The Chara Genome: Secondary Complexity and Implications for Plant Terrestrialization.</title>
        <authorList>
            <person name="Nishiyama T."/>
            <person name="Sakayama H."/>
            <person name="Vries J.D."/>
            <person name="Buschmann H."/>
            <person name="Saint-Marcoux D."/>
            <person name="Ullrich K.K."/>
            <person name="Haas F.B."/>
            <person name="Vanderstraeten L."/>
            <person name="Becker D."/>
            <person name="Lang D."/>
            <person name="Vosolsobe S."/>
            <person name="Rombauts S."/>
            <person name="Wilhelmsson P.K.I."/>
            <person name="Janitza P."/>
            <person name="Kern R."/>
            <person name="Heyl A."/>
            <person name="Rumpler F."/>
            <person name="Villalobos L.I.A.C."/>
            <person name="Clay J.M."/>
            <person name="Skokan R."/>
            <person name="Toyoda A."/>
            <person name="Suzuki Y."/>
            <person name="Kagoshima H."/>
            <person name="Schijlen E."/>
            <person name="Tajeshwar N."/>
            <person name="Catarino B."/>
            <person name="Hetherington A.J."/>
            <person name="Saltykova A."/>
            <person name="Bonnot C."/>
            <person name="Breuninger H."/>
            <person name="Symeonidi A."/>
            <person name="Radhakrishnan G.V."/>
            <person name="Van Nieuwerburgh F."/>
            <person name="Deforce D."/>
            <person name="Chang C."/>
            <person name="Karol K.G."/>
            <person name="Hedrich R."/>
            <person name="Ulvskov P."/>
            <person name="Glockner G."/>
            <person name="Delwiche C.F."/>
            <person name="Petrasek J."/>
            <person name="Van de Peer Y."/>
            <person name="Friml J."/>
            <person name="Beilby M."/>
            <person name="Dolan L."/>
            <person name="Kohara Y."/>
            <person name="Sugano S."/>
            <person name="Fujiyama A."/>
            <person name="Delaux P.-M."/>
            <person name="Quint M."/>
            <person name="TheiBen G."/>
            <person name="Hagemann M."/>
            <person name="Harholt J."/>
            <person name="Dunand C."/>
            <person name="Zachgo S."/>
            <person name="Langdale J."/>
            <person name="Maumus F."/>
            <person name="Straeten D.V.D."/>
            <person name="Gould S.B."/>
            <person name="Rensing S.A."/>
        </authorList>
    </citation>
    <scope>NUCLEOTIDE SEQUENCE [LARGE SCALE GENOMIC DNA]</scope>
    <source>
        <strain evidence="2 3">S276</strain>
    </source>
</reference>
<feature type="compositionally biased region" description="Basic residues" evidence="1">
    <location>
        <begin position="502"/>
        <end position="511"/>
    </location>
</feature>
<dbReference type="EMBL" id="BFEA01000321">
    <property type="protein sequence ID" value="GBG79511.1"/>
    <property type="molecule type" value="Genomic_DNA"/>
</dbReference>
<gene>
    <name evidence="2" type="ORF">CBR_g29658</name>
</gene>
<proteinExistence type="predicted"/>
<name>A0A388LB21_CHABU</name>
<feature type="compositionally biased region" description="Polar residues" evidence="1">
    <location>
        <begin position="300"/>
        <end position="324"/>
    </location>
</feature>
<evidence type="ECO:0000256" key="1">
    <source>
        <dbReference type="SAM" id="MobiDB-lite"/>
    </source>
</evidence>
<evidence type="ECO:0000313" key="2">
    <source>
        <dbReference type="EMBL" id="GBG79511.1"/>
    </source>
</evidence>
<feature type="region of interest" description="Disordered" evidence="1">
    <location>
        <begin position="431"/>
        <end position="546"/>
    </location>
</feature>
<dbReference type="AlphaFoldDB" id="A0A388LB21"/>
<feature type="compositionally biased region" description="Low complexity" evidence="1">
    <location>
        <begin position="525"/>
        <end position="536"/>
    </location>
</feature>
<keyword evidence="3" id="KW-1185">Reference proteome</keyword>